<keyword evidence="4" id="KW-1185">Reference proteome</keyword>
<dbReference type="PANTHER" id="PTHR24213">
    <property type="entry name" value="ACTIN-BINDING LIM PROTEIN"/>
    <property type="match status" value="1"/>
</dbReference>
<dbReference type="PANTHER" id="PTHR24213:SF9">
    <property type="entry name" value="UNCOORDINATED 115A, ISOFORM B-RELATED"/>
    <property type="match status" value="1"/>
</dbReference>
<dbReference type="InterPro" id="IPR036886">
    <property type="entry name" value="Villin_headpiece_dom_sf"/>
</dbReference>
<evidence type="ECO:0000256" key="1">
    <source>
        <dbReference type="SAM" id="MobiDB-lite"/>
    </source>
</evidence>
<dbReference type="Pfam" id="PF02209">
    <property type="entry name" value="VHP"/>
    <property type="match status" value="1"/>
</dbReference>
<dbReference type="InterPro" id="IPR003128">
    <property type="entry name" value="Villin_headpiece"/>
</dbReference>
<evidence type="ECO:0000313" key="3">
    <source>
        <dbReference type="EMBL" id="MES1919583.1"/>
    </source>
</evidence>
<feature type="domain" description="HP" evidence="2">
    <location>
        <begin position="55"/>
        <end position="120"/>
    </location>
</feature>
<evidence type="ECO:0000313" key="4">
    <source>
        <dbReference type="Proteomes" id="UP001439008"/>
    </source>
</evidence>
<name>A0ABV2AJN6_9EUKA</name>
<comment type="caution">
    <text evidence="3">The sequence shown here is derived from an EMBL/GenBank/DDBJ whole genome shotgun (WGS) entry which is preliminary data.</text>
</comment>
<dbReference type="EMBL" id="JBDODL010000332">
    <property type="protein sequence ID" value="MES1919583.1"/>
    <property type="molecule type" value="Genomic_DNA"/>
</dbReference>
<dbReference type="SUPFAM" id="SSF47050">
    <property type="entry name" value="VHP, Villin headpiece domain"/>
    <property type="match status" value="1"/>
</dbReference>
<reference evidence="3 4" key="1">
    <citation type="journal article" date="2024" name="BMC Biol.">
        <title>Comparative genomics of Ascetosporea gives new insight into the evolutionary basis for animal parasitism in Rhizaria.</title>
        <authorList>
            <person name="Hiltunen Thoren M."/>
            <person name="Onut-Brannstrom I."/>
            <person name="Alfjorden A."/>
            <person name="Peckova H."/>
            <person name="Swords F."/>
            <person name="Hooper C."/>
            <person name="Holzer A.S."/>
            <person name="Bass D."/>
            <person name="Burki F."/>
        </authorList>
    </citation>
    <scope>NUCLEOTIDE SEQUENCE [LARGE SCALE GENOMIC DNA]</scope>
    <source>
        <strain evidence="3">20-A016</strain>
    </source>
</reference>
<gene>
    <name evidence="3" type="primary">VLN4</name>
    <name evidence="3" type="ORF">MHBO_001389</name>
</gene>
<evidence type="ECO:0000259" key="2">
    <source>
        <dbReference type="PROSITE" id="PS51089"/>
    </source>
</evidence>
<dbReference type="Proteomes" id="UP001439008">
    <property type="component" value="Unassembled WGS sequence"/>
</dbReference>
<proteinExistence type="predicted"/>
<dbReference type="PROSITE" id="PS51089">
    <property type="entry name" value="HP"/>
    <property type="match status" value="1"/>
</dbReference>
<dbReference type="Gene3D" id="1.10.950.10">
    <property type="entry name" value="Villin headpiece domain"/>
    <property type="match status" value="1"/>
</dbReference>
<dbReference type="InterPro" id="IPR051618">
    <property type="entry name" value="Actin-binding_LIM"/>
</dbReference>
<feature type="region of interest" description="Disordered" evidence="1">
    <location>
        <begin position="1"/>
        <end position="29"/>
    </location>
</feature>
<organism evidence="3 4">
    <name type="scientific">Bonamia ostreae</name>
    <dbReference type="NCBI Taxonomy" id="126728"/>
    <lineage>
        <taxon>Eukaryota</taxon>
        <taxon>Sar</taxon>
        <taxon>Rhizaria</taxon>
        <taxon>Endomyxa</taxon>
        <taxon>Ascetosporea</taxon>
        <taxon>Haplosporida</taxon>
        <taxon>Bonamia</taxon>
    </lineage>
</organism>
<protein>
    <submittedName>
        <fullName evidence="3">Gelsolin y domain</fullName>
    </submittedName>
</protein>
<accession>A0ABV2AJN6</accession>
<sequence>MQNKSSKNEEKTDKNEEQSEKMNEEKSEKMNEYLKIEKCSKKEIKSIEEIEKEIEKADRIYSYEKLSKTADEVPPFIDYSKRESYLSDEEFEQIFKMQKAEFYKLTLWKQKILKKNVRLF</sequence>
<dbReference type="SMART" id="SM00153">
    <property type="entry name" value="VHP"/>
    <property type="match status" value="1"/>
</dbReference>